<name>A0A4R6Z718_9GAMM</name>
<sequence length="202" mass="21748">MLQPSHALCAPIAEGNTFPAVPRCDDSSGASAPSFQTSNSTTSCASDAAWVCACGDAMRLQQAWPQIPVSTAAHWLAYGGRALQRMSTISSQLGSDYSCFMCYGVFLQNDTTLRARPWAECGRWSRLTGTFARPDRIAGPDRKGGSAACTAVRQPRTSRLLAGQSDRSRSNASGQFVDACFRVPSLTAYHPAESPDDLRFTR</sequence>
<proteinExistence type="predicted"/>
<keyword evidence="2" id="KW-1185">Reference proteome</keyword>
<organism evidence="1 2">
    <name type="scientific">Tahibacter aquaticus</name>
    <dbReference type="NCBI Taxonomy" id="520092"/>
    <lineage>
        <taxon>Bacteria</taxon>
        <taxon>Pseudomonadati</taxon>
        <taxon>Pseudomonadota</taxon>
        <taxon>Gammaproteobacteria</taxon>
        <taxon>Lysobacterales</taxon>
        <taxon>Rhodanobacteraceae</taxon>
        <taxon>Tahibacter</taxon>
    </lineage>
</organism>
<gene>
    <name evidence="1" type="ORF">DFR29_10228</name>
</gene>
<accession>A0A4R6Z718</accession>
<dbReference type="AlphaFoldDB" id="A0A4R6Z718"/>
<protein>
    <submittedName>
        <fullName evidence="1">Uncharacterized protein</fullName>
    </submittedName>
</protein>
<evidence type="ECO:0000313" key="2">
    <source>
        <dbReference type="Proteomes" id="UP000295293"/>
    </source>
</evidence>
<evidence type="ECO:0000313" key="1">
    <source>
        <dbReference type="EMBL" id="TDR47369.1"/>
    </source>
</evidence>
<reference evidence="1 2" key="1">
    <citation type="submission" date="2019-03" db="EMBL/GenBank/DDBJ databases">
        <title>Genomic Encyclopedia of Type Strains, Phase IV (KMG-IV): sequencing the most valuable type-strain genomes for metagenomic binning, comparative biology and taxonomic classification.</title>
        <authorList>
            <person name="Goeker M."/>
        </authorList>
    </citation>
    <scope>NUCLEOTIDE SEQUENCE [LARGE SCALE GENOMIC DNA]</scope>
    <source>
        <strain evidence="1 2">DSM 21667</strain>
    </source>
</reference>
<dbReference type="EMBL" id="SNZH01000002">
    <property type="protein sequence ID" value="TDR47369.1"/>
    <property type="molecule type" value="Genomic_DNA"/>
</dbReference>
<dbReference type="Proteomes" id="UP000295293">
    <property type="component" value="Unassembled WGS sequence"/>
</dbReference>
<comment type="caution">
    <text evidence="1">The sequence shown here is derived from an EMBL/GenBank/DDBJ whole genome shotgun (WGS) entry which is preliminary data.</text>
</comment>